<dbReference type="OrthoDB" id="594062at2759"/>
<organism evidence="1">
    <name type="scientific">Setaria italica</name>
    <name type="common">Foxtail millet</name>
    <name type="synonym">Panicum italicum</name>
    <dbReference type="NCBI Taxonomy" id="4555"/>
    <lineage>
        <taxon>Eukaryota</taxon>
        <taxon>Viridiplantae</taxon>
        <taxon>Streptophyta</taxon>
        <taxon>Embryophyta</taxon>
        <taxon>Tracheophyta</taxon>
        <taxon>Spermatophyta</taxon>
        <taxon>Magnoliopsida</taxon>
        <taxon>Liliopsida</taxon>
        <taxon>Poales</taxon>
        <taxon>Poaceae</taxon>
        <taxon>PACMAD clade</taxon>
        <taxon>Panicoideae</taxon>
        <taxon>Panicodae</taxon>
        <taxon>Paniceae</taxon>
        <taxon>Cenchrinae</taxon>
        <taxon>Setaria</taxon>
    </lineage>
</organism>
<sequence length="96" mass="11772">MATHKRKTINLEQGWEFICCFADLIEAMFRCCRMLYNMCTQKPPHDYLQQLYEKYRESFEYITSMLAWLLSWGKDIHGNVCLLRIKRWMDRHHTYA</sequence>
<dbReference type="STRING" id="4555.A0A368S6U1"/>
<protein>
    <submittedName>
        <fullName evidence="1">Uncharacterized protein</fullName>
    </submittedName>
</protein>
<accession>A0A368S6U1</accession>
<reference evidence="1" key="1">
    <citation type="journal article" date="2012" name="Nat. Biotechnol.">
        <title>Reference genome sequence of the model plant Setaria.</title>
        <authorList>
            <person name="Bennetzen J.L."/>
            <person name="Schmutz J."/>
            <person name="Wang H."/>
            <person name="Percifield R."/>
            <person name="Hawkins J."/>
            <person name="Pontaroli A.C."/>
            <person name="Estep M."/>
            <person name="Feng L."/>
            <person name="Vaughn J.N."/>
            <person name="Grimwood J."/>
            <person name="Jenkins J."/>
            <person name="Barry K."/>
            <person name="Lindquist E."/>
            <person name="Hellsten U."/>
            <person name="Deshpande S."/>
            <person name="Wang X."/>
            <person name="Wu X."/>
            <person name="Mitros T."/>
            <person name="Triplett J."/>
            <person name="Yang X."/>
            <person name="Ye C.Y."/>
            <person name="Mauro-Herrera M."/>
            <person name="Wang L."/>
            <person name="Li P."/>
            <person name="Sharma M."/>
            <person name="Sharma R."/>
            <person name="Ronald P.C."/>
            <person name="Panaud O."/>
            <person name="Kellogg E.A."/>
            <person name="Brutnell T.P."/>
            <person name="Doust A.N."/>
            <person name="Tuskan G.A."/>
            <person name="Rokhsar D."/>
            <person name="Devos K.M."/>
        </authorList>
    </citation>
    <scope>NUCLEOTIDE SEQUENCE [LARGE SCALE GENOMIC DNA]</scope>
    <source>
        <strain evidence="1">Yugu1</strain>
    </source>
</reference>
<proteinExistence type="predicted"/>
<name>A0A368S6U1_SETIT</name>
<dbReference type="AlphaFoldDB" id="A0A368S6U1"/>
<reference evidence="1" key="2">
    <citation type="submission" date="2015-07" db="EMBL/GenBank/DDBJ databases">
        <authorList>
            <person name="Noorani M."/>
        </authorList>
    </citation>
    <scope>NUCLEOTIDE SEQUENCE</scope>
    <source>
        <strain evidence="1">Yugu1</strain>
    </source>
</reference>
<dbReference type="EMBL" id="CM003535">
    <property type="protein sequence ID" value="RCV38127.1"/>
    <property type="molecule type" value="Genomic_DNA"/>
</dbReference>
<gene>
    <name evidence="1" type="ORF">SETIT_8G117300v2</name>
</gene>
<evidence type="ECO:0000313" key="1">
    <source>
        <dbReference type="EMBL" id="RCV38127.1"/>
    </source>
</evidence>